<gene>
    <name evidence="1" type="ORF">EBQ10_00150</name>
</gene>
<name>A0A380MCM2_9ACTO</name>
<dbReference type="AlphaFoldDB" id="A0A380MCM2"/>
<dbReference type="Proteomes" id="UP000275951">
    <property type="component" value="Chromosome"/>
</dbReference>
<protein>
    <submittedName>
        <fullName evidence="1">Uncharacterized protein</fullName>
    </submittedName>
</protein>
<proteinExistence type="predicted"/>
<reference evidence="1 2" key="1">
    <citation type="submission" date="2018-11" db="EMBL/GenBank/DDBJ databases">
        <title>Multidrug-resistant genes are associated with an 42-kb island TGI1 carrying a complex class 1 integron in a Trueperella pyogenes.</title>
        <authorList>
            <person name="Dong W."/>
        </authorList>
    </citation>
    <scope>NUCLEOTIDE SEQUENCE [LARGE SCALE GENOMIC DNA]</scope>
    <source>
        <strain evidence="1 2">TP4</strain>
    </source>
</reference>
<sequence length="77" mass="8467">MAIAPEHGGVAQGRVGLAQHAEEAVDWFVFVITGDVAFEQTIHRSTKVDVNCKIIGHFDEGNFTFRQVRFGCAQAFS</sequence>
<accession>A0A380MCM2</accession>
<evidence type="ECO:0000313" key="1">
    <source>
        <dbReference type="EMBL" id="AZR05860.1"/>
    </source>
</evidence>
<organism evidence="1 2">
    <name type="scientific">Trueperella pyogenes</name>
    <dbReference type="NCBI Taxonomy" id="1661"/>
    <lineage>
        <taxon>Bacteria</taxon>
        <taxon>Bacillati</taxon>
        <taxon>Actinomycetota</taxon>
        <taxon>Actinomycetes</taxon>
        <taxon>Actinomycetales</taxon>
        <taxon>Actinomycetaceae</taxon>
        <taxon>Trueperella</taxon>
    </lineage>
</organism>
<evidence type="ECO:0000313" key="2">
    <source>
        <dbReference type="Proteomes" id="UP000275951"/>
    </source>
</evidence>
<dbReference type="EMBL" id="CP033905">
    <property type="protein sequence ID" value="AZR05860.1"/>
    <property type="molecule type" value="Genomic_DNA"/>
</dbReference>